<protein>
    <submittedName>
        <fullName evidence="1">Uncharacterized protein</fullName>
    </submittedName>
</protein>
<dbReference type="Proteomes" id="UP000219338">
    <property type="component" value="Unassembled WGS sequence"/>
</dbReference>
<accession>A0A284QWZ6</accession>
<dbReference type="EMBL" id="FUEG01000003">
    <property type="protein sequence ID" value="SJL00977.1"/>
    <property type="molecule type" value="Genomic_DNA"/>
</dbReference>
<evidence type="ECO:0000313" key="1">
    <source>
        <dbReference type="EMBL" id="SJL00977.1"/>
    </source>
</evidence>
<dbReference type="AlphaFoldDB" id="A0A284QWZ6"/>
<sequence>MRQIDPKRSASSTSVLWIRSPYETDSNAPSRSSALVSSADGSVLSTADAVRGNDPGGKDTIKESCKGWLTEDGSSYAGRKVLATQYLARSAQSIIMHQAEGVAGAASTIILVEITVCLHPYR</sequence>
<proteinExistence type="predicted"/>
<keyword evidence="2" id="KW-1185">Reference proteome</keyword>
<reference evidence="2" key="1">
    <citation type="journal article" date="2017" name="Nat. Ecol. Evol.">
        <title>Genome expansion and lineage-specific genetic innovations in the forest pathogenic fungi Armillaria.</title>
        <authorList>
            <person name="Sipos G."/>
            <person name="Prasanna A.N."/>
            <person name="Walter M.C."/>
            <person name="O'Connor E."/>
            <person name="Balint B."/>
            <person name="Krizsan K."/>
            <person name="Kiss B."/>
            <person name="Hess J."/>
            <person name="Varga T."/>
            <person name="Slot J."/>
            <person name="Riley R."/>
            <person name="Boka B."/>
            <person name="Rigling D."/>
            <person name="Barry K."/>
            <person name="Lee J."/>
            <person name="Mihaltcheva S."/>
            <person name="LaButti K."/>
            <person name="Lipzen A."/>
            <person name="Waldron R."/>
            <person name="Moloney N.M."/>
            <person name="Sperisen C."/>
            <person name="Kredics L."/>
            <person name="Vagvoelgyi C."/>
            <person name="Patrignani A."/>
            <person name="Fitzpatrick D."/>
            <person name="Nagy I."/>
            <person name="Doyle S."/>
            <person name="Anderson J.B."/>
            <person name="Grigoriev I.V."/>
            <person name="Gueldener U."/>
            <person name="Muensterkoetter M."/>
            <person name="Nagy L.G."/>
        </authorList>
    </citation>
    <scope>NUCLEOTIDE SEQUENCE [LARGE SCALE GENOMIC DNA]</scope>
    <source>
        <strain evidence="2">C18/9</strain>
    </source>
</reference>
<evidence type="ECO:0000313" key="2">
    <source>
        <dbReference type="Proteomes" id="UP000219338"/>
    </source>
</evidence>
<name>A0A284QWZ6_ARMOS</name>
<organism evidence="1 2">
    <name type="scientific">Armillaria ostoyae</name>
    <name type="common">Armillaria root rot fungus</name>
    <dbReference type="NCBI Taxonomy" id="47428"/>
    <lineage>
        <taxon>Eukaryota</taxon>
        <taxon>Fungi</taxon>
        <taxon>Dikarya</taxon>
        <taxon>Basidiomycota</taxon>
        <taxon>Agaricomycotina</taxon>
        <taxon>Agaricomycetes</taxon>
        <taxon>Agaricomycetidae</taxon>
        <taxon>Agaricales</taxon>
        <taxon>Marasmiineae</taxon>
        <taxon>Physalacriaceae</taxon>
        <taxon>Armillaria</taxon>
    </lineage>
</organism>
<gene>
    <name evidence="1" type="ORF">ARMOST_04291</name>
</gene>